<keyword evidence="3" id="KW-0479">Metal-binding</keyword>
<organism evidence="8 9">
    <name type="scientific">Fontibacillus phaseoli</name>
    <dbReference type="NCBI Taxonomy" id="1416533"/>
    <lineage>
        <taxon>Bacteria</taxon>
        <taxon>Bacillati</taxon>
        <taxon>Bacillota</taxon>
        <taxon>Bacilli</taxon>
        <taxon>Bacillales</taxon>
        <taxon>Paenibacillaceae</taxon>
        <taxon>Fontibacillus</taxon>
    </lineage>
</organism>
<evidence type="ECO:0000256" key="1">
    <source>
        <dbReference type="ARBA" id="ARBA00001946"/>
    </source>
</evidence>
<keyword evidence="4" id="KW-0862">Zinc</keyword>
<evidence type="ECO:0000256" key="7">
    <source>
        <dbReference type="ARBA" id="ARBA00048451"/>
    </source>
</evidence>
<dbReference type="Proteomes" id="UP000253090">
    <property type="component" value="Unassembled WGS sequence"/>
</dbReference>
<accession>A0A369BRQ5</accession>
<dbReference type="GO" id="GO:0008865">
    <property type="term" value="F:fructokinase activity"/>
    <property type="evidence" value="ECO:0007669"/>
    <property type="project" value="UniProtKB-EC"/>
</dbReference>
<keyword evidence="5" id="KW-0460">Magnesium</keyword>
<comment type="cofactor">
    <cofactor evidence="1">
        <name>Mg(2+)</name>
        <dbReference type="ChEBI" id="CHEBI:18420"/>
    </cofactor>
</comment>
<dbReference type="PANTHER" id="PTHR42742">
    <property type="entry name" value="TRANSCRIPTIONAL REPRESSOR MPRA"/>
    <property type="match status" value="1"/>
</dbReference>
<protein>
    <recommendedName>
        <fullName evidence="6">fructokinase</fullName>
        <ecNumber evidence="6">2.7.1.4</ecNumber>
    </recommendedName>
</protein>
<dbReference type="PANTHER" id="PTHR42742:SF3">
    <property type="entry name" value="FRUCTOKINASE"/>
    <property type="match status" value="1"/>
</dbReference>
<comment type="similarity">
    <text evidence="2">Belongs to the ROK (NagC/XylR) family.</text>
</comment>
<evidence type="ECO:0000313" key="8">
    <source>
        <dbReference type="EMBL" id="RCX23276.1"/>
    </source>
</evidence>
<dbReference type="Gene3D" id="3.30.420.40">
    <property type="match status" value="1"/>
</dbReference>
<dbReference type="FunFam" id="3.30.420.40:FF:000136">
    <property type="entry name" value="Putative fructokinase"/>
    <property type="match status" value="1"/>
</dbReference>
<evidence type="ECO:0000256" key="5">
    <source>
        <dbReference type="ARBA" id="ARBA00022842"/>
    </source>
</evidence>
<gene>
    <name evidence="8" type="ORF">DFP94_101873</name>
</gene>
<comment type="caution">
    <text evidence="8">The sequence shown here is derived from an EMBL/GenBank/DDBJ whole genome shotgun (WGS) entry which is preliminary data.</text>
</comment>
<dbReference type="EC" id="2.7.1.4" evidence="6"/>
<keyword evidence="9" id="KW-1185">Reference proteome</keyword>
<dbReference type="InterPro" id="IPR043129">
    <property type="entry name" value="ATPase_NBD"/>
</dbReference>
<sequence length="200" mass="21189">MKREFDVPYGWDTDVNAAALGAAKGLDSCVYYTIGTGGGIGIVAEGKAIHGLVHPEGGHIPVRRHPEDSYQGNCPYHQDCLEGMTAGPALERRWGVPGKELTDGHPAWALEAYYIGQAVTATVLTLSPKKVILGGGVMGQKQLFPLIHTEVKRNLQGYVSAPELGDDIAHYIVPPGLGENAGLKGALVLGLNALKDAEVR</sequence>
<evidence type="ECO:0000256" key="2">
    <source>
        <dbReference type="ARBA" id="ARBA00006479"/>
    </source>
</evidence>
<evidence type="ECO:0000256" key="4">
    <source>
        <dbReference type="ARBA" id="ARBA00022833"/>
    </source>
</evidence>
<evidence type="ECO:0000256" key="3">
    <source>
        <dbReference type="ARBA" id="ARBA00022723"/>
    </source>
</evidence>
<reference evidence="8 9" key="1">
    <citation type="submission" date="2018-07" db="EMBL/GenBank/DDBJ databases">
        <title>Genomic Encyclopedia of Type Strains, Phase III (KMG-III): the genomes of soil and plant-associated and newly described type strains.</title>
        <authorList>
            <person name="Whitman W."/>
        </authorList>
    </citation>
    <scope>NUCLEOTIDE SEQUENCE [LARGE SCALE GENOMIC DNA]</scope>
    <source>
        <strain evidence="8 9">CECT 8333</strain>
    </source>
</reference>
<evidence type="ECO:0000313" key="9">
    <source>
        <dbReference type="Proteomes" id="UP000253090"/>
    </source>
</evidence>
<dbReference type="SUPFAM" id="SSF53067">
    <property type="entry name" value="Actin-like ATPase domain"/>
    <property type="match status" value="1"/>
</dbReference>
<dbReference type="OrthoDB" id="9783435at2"/>
<dbReference type="InterPro" id="IPR000600">
    <property type="entry name" value="ROK"/>
</dbReference>
<dbReference type="GO" id="GO:0046872">
    <property type="term" value="F:metal ion binding"/>
    <property type="evidence" value="ECO:0007669"/>
    <property type="project" value="UniProtKB-KW"/>
</dbReference>
<comment type="catalytic activity">
    <reaction evidence="7">
        <text>D-fructose + ATP = D-fructose 6-phosphate + ADP + H(+)</text>
        <dbReference type="Rhea" id="RHEA:16125"/>
        <dbReference type="ChEBI" id="CHEBI:15378"/>
        <dbReference type="ChEBI" id="CHEBI:30616"/>
        <dbReference type="ChEBI" id="CHEBI:37721"/>
        <dbReference type="ChEBI" id="CHEBI:61527"/>
        <dbReference type="ChEBI" id="CHEBI:456216"/>
        <dbReference type="EC" id="2.7.1.4"/>
    </reaction>
</comment>
<dbReference type="InterPro" id="IPR051804">
    <property type="entry name" value="Carb_Metab_Reg_Kinase/Isom"/>
</dbReference>
<name>A0A369BRQ5_9BACL</name>
<dbReference type="EMBL" id="QPJW01000001">
    <property type="protein sequence ID" value="RCX23276.1"/>
    <property type="molecule type" value="Genomic_DNA"/>
</dbReference>
<dbReference type="AlphaFoldDB" id="A0A369BRQ5"/>
<dbReference type="Pfam" id="PF00480">
    <property type="entry name" value="ROK"/>
    <property type="match status" value="1"/>
</dbReference>
<evidence type="ECO:0000256" key="6">
    <source>
        <dbReference type="ARBA" id="ARBA00038887"/>
    </source>
</evidence>
<proteinExistence type="inferred from homology"/>